<comment type="similarity">
    <text evidence="2">Belongs to the MerP family.</text>
</comment>
<evidence type="ECO:0000256" key="2">
    <source>
        <dbReference type="ARBA" id="ARBA00005938"/>
    </source>
</evidence>
<protein>
    <recommendedName>
        <fullName evidence="10">Periplasmic mercury ion-binding protein</fullName>
    </recommendedName>
</protein>
<dbReference type="GO" id="GO:0045340">
    <property type="term" value="F:mercury ion binding"/>
    <property type="evidence" value="ECO:0007669"/>
    <property type="project" value="UniProtKB-UniRule"/>
</dbReference>
<feature type="domain" description="HMA" evidence="12">
    <location>
        <begin position="28"/>
        <end position="94"/>
    </location>
</feature>
<evidence type="ECO:0000256" key="10">
    <source>
        <dbReference type="RuleBase" id="RU361212"/>
    </source>
</evidence>
<dbReference type="EMBL" id="FNLO01000018">
    <property type="protein sequence ID" value="SDV51497.1"/>
    <property type="molecule type" value="Genomic_DNA"/>
</dbReference>
<evidence type="ECO:0000259" key="12">
    <source>
        <dbReference type="PROSITE" id="PS50846"/>
    </source>
</evidence>
<dbReference type="Proteomes" id="UP000243719">
    <property type="component" value="Unassembled WGS sequence"/>
</dbReference>
<dbReference type="PRINTS" id="PR00946">
    <property type="entry name" value="HGSCAVENGER"/>
</dbReference>
<keyword evidence="7 10" id="KW-0574">Periplasm</keyword>
<evidence type="ECO:0000256" key="11">
    <source>
        <dbReference type="SAM" id="SignalP"/>
    </source>
</evidence>
<organism evidence="13 14">
    <name type="scientific">Chitinasiproducens palmae</name>
    <dbReference type="NCBI Taxonomy" id="1770053"/>
    <lineage>
        <taxon>Bacteria</taxon>
        <taxon>Pseudomonadati</taxon>
        <taxon>Pseudomonadota</taxon>
        <taxon>Betaproteobacteria</taxon>
        <taxon>Burkholderiales</taxon>
        <taxon>Burkholderiaceae</taxon>
        <taxon>Chitinasiproducens</taxon>
    </lineage>
</organism>
<keyword evidence="14" id="KW-1185">Reference proteome</keyword>
<comment type="function">
    <text evidence="9 10">Involved in mercury resistance. Acts as a mercury scavenger that specifically binds to a mercuric ion in the periplasm and probably passes it to the cytoplasmic mercuric reductase MerA via the mercuric transport protein MerT.</text>
</comment>
<dbReference type="InterPro" id="IPR006121">
    <property type="entry name" value="HMA_dom"/>
</dbReference>
<keyword evidence="4 10" id="KW-0475">Mercuric resistance</keyword>
<dbReference type="FunFam" id="3.30.70.100:FF:000001">
    <property type="entry name" value="ATPase copper transporting beta"/>
    <property type="match status" value="1"/>
</dbReference>
<keyword evidence="5 10" id="KW-0479">Metal-binding</keyword>
<dbReference type="InterPro" id="IPR011795">
    <property type="entry name" value="MerP"/>
</dbReference>
<evidence type="ECO:0000256" key="9">
    <source>
        <dbReference type="ARBA" id="ARBA00045344"/>
    </source>
</evidence>
<evidence type="ECO:0000256" key="8">
    <source>
        <dbReference type="ARBA" id="ARBA00022914"/>
    </source>
</evidence>
<keyword evidence="8 10" id="KW-0476">Mercury</keyword>
<sequence>MKRFRTLSLTTLFTALLVAGPAAHAAERVVVLTIPGMICATCPVTIKHALSRLDGVKKTNIDLEGKEAWVTFDDQKASVAALIRATTDAGYPASVKP</sequence>
<evidence type="ECO:0000256" key="4">
    <source>
        <dbReference type="ARBA" id="ARBA00022466"/>
    </source>
</evidence>
<gene>
    <name evidence="10" type="primary">merP</name>
    <name evidence="13" type="ORF">SAMN05216551_1185</name>
</gene>
<keyword evidence="6 11" id="KW-0732">Signal</keyword>
<evidence type="ECO:0000256" key="6">
    <source>
        <dbReference type="ARBA" id="ARBA00022729"/>
    </source>
</evidence>
<evidence type="ECO:0000256" key="7">
    <source>
        <dbReference type="ARBA" id="ARBA00022764"/>
    </source>
</evidence>
<accession>A0A1H2PXW9</accession>
<comment type="subunit">
    <text evidence="3">Monomer.</text>
</comment>
<name>A0A1H2PXW9_9BURK</name>
<dbReference type="SUPFAM" id="SSF55008">
    <property type="entry name" value="HMA, heavy metal-associated domain"/>
    <property type="match status" value="1"/>
</dbReference>
<feature type="signal peptide" evidence="11">
    <location>
        <begin position="1"/>
        <end position="25"/>
    </location>
</feature>
<dbReference type="OrthoDB" id="7205933at2"/>
<proteinExistence type="inferred from homology"/>
<dbReference type="Pfam" id="PF00403">
    <property type="entry name" value="HMA"/>
    <property type="match status" value="1"/>
</dbReference>
<evidence type="ECO:0000256" key="3">
    <source>
        <dbReference type="ARBA" id="ARBA00011245"/>
    </source>
</evidence>
<dbReference type="RefSeq" id="WP_091913196.1">
    <property type="nucleotide sequence ID" value="NZ_FNLO01000018.1"/>
</dbReference>
<dbReference type="GO" id="GO:0015097">
    <property type="term" value="F:mercury ion transmembrane transporter activity"/>
    <property type="evidence" value="ECO:0007669"/>
    <property type="project" value="UniProtKB-UniRule"/>
</dbReference>
<dbReference type="InterPro" id="IPR017969">
    <property type="entry name" value="Heavy-metal-associated_CS"/>
</dbReference>
<reference evidence="14" key="1">
    <citation type="submission" date="2016-09" db="EMBL/GenBank/DDBJ databases">
        <authorList>
            <person name="Varghese N."/>
            <person name="Submissions S."/>
        </authorList>
    </citation>
    <scope>NUCLEOTIDE SEQUENCE [LARGE SCALE GENOMIC DNA]</scope>
    <source>
        <strain evidence="14">JS23</strain>
    </source>
</reference>
<comment type="subcellular location">
    <subcellularLocation>
        <location evidence="1 10">Periplasm</location>
    </subcellularLocation>
</comment>
<dbReference type="InterPro" id="IPR036163">
    <property type="entry name" value="HMA_dom_sf"/>
</dbReference>
<dbReference type="STRING" id="1770053.SAMN05216551_1185"/>
<evidence type="ECO:0000313" key="13">
    <source>
        <dbReference type="EMBL" id="SDV51497.1"/>
    </source>
</evidence>
<dbReference type="PROSITE" id="PS01047">
    <property type="entry name" value="HMA_1"/>
    <property type="match status" value="1"/>
</dbReference>
<dbReference type="AlphaFoldDB" id="A0A1H2PXW9"/>
<dbReference type="CDD" id="cd00371">
    <property type="entry name" value="HMA"/>
    <property type="match status" value="1"/>
</dbReference>
<dbReference type="NCBIfam" id="TIGR02052">
    <property type="entry name" value="MerP"/>
    <property type="match status" value="1"/>
</dbReference>
<dbReference type="InterPro" id="IPR001802">
    <property type="entry name" value="MerP/CopZ"/>
</dbReference>
<dbReference type="GO" id="GO:0042597">
    <property type="term" value="C:periplasmic space"/>
    <property type="evidence" value="ECO:0007669"/>
    <property type="project" value="UniProtKB-SubCell"/>
</dbReference>
<dbReference type="PROSITE" id="PS50846">
    <property type="entry name" value="HMA_2"/>
    <property type="match status" value="1"/>
</dbReference>
<feature type="chain" id="PRO_5017419339" description="Periplasmic mercury ion-binding protein" evidence="11">
    <location>
        <begin position="26"/>
        <end position="97"/>
    </location>
</feature>
<evidence type="ECO:0000313" key="14">
    <source>
        <dbReference type="Proteomes" id="UP000243719"/>
    </source>
</evidence>
<evidence type="ECO:0000256" key="1">
    <source>
        <dbReference type="ARBA" id="ARBA00004418"/>
    </source>
</evidence>
<dbReference type="Gene3D" id="3.30.70.100">
    <property type="match status" value="1"/>
</dbReference>
<evidence type="ECO:0000256" key="5">
    <source>
        <dbReference type="ARBA" id="ARBA00022723"/>
    </source>
</evidence>